<keyword evidence="5 9" id="KW-0229">DNA integration</keyword>
<feature type="active site" evidence="9">
    <location>
        <position position="239"/>
    </location>
</feature>
<keyword evidence="3 9" id="KW-0132">Cell division</keyword>
<dbReference type="InterPro" id="IPR013762">
    <property type="entry name" value="Integrase-like_cat_sf"/>
</dbReference>
<comment type="similarity">
    <text evidence="9">Belongs to the 'phage' integrase family. XerC subfamily.</text>
</comment>
<dbReference type="RefSeq" id="WP_200754962.1">
    <property type="nucleotide sequence ID" value="NZ_AP023322.1"/>
</dbReference>
<organism evidence="12 13">
    <name type="scientific">Coprobacter secundus subsp. similis</name>
    <dbReference type="NCBI Taxonomy" id="2751153"/>
    <lineage>
        <taxon>Bacteria</taxon>
        <taxon>Pseudomonadati</taxon>
        <taxon>Bacteroidota</taxon>
        <taxon>Bacteroidia</taxon>
        <taxon>Bacteroidales</taxon>
        <taxon>Barnesiellaceae</taxon>
        <taxon>Coprobacter</taxon>
    </lineage>
</organism>
<dbReference type="PROSITE" id="PS51900">
    <property type="entry name" value="CB"/>
    <property type="match status" value="1"/>
</dbReference>
<dbReference type="AlphaFoldDB" id="A0A7G1HZF6"/>
<dbReference type="PANTHER" id="PTHR30349">
    <property type="entry name" value="PHAGE INTEGRASE-RELATED"/>
    <property type="match status" value="1"/>
</dbReference>
<comment type="subcellular location">
    <subcellularLocation>
        <location evidence="1 9">Cytoplasm</location>
    </subcellularLocation>
</comment>
<evidence type="ECO:0000256" key="5">
    <source>
        <dbReference type="ARBA" id="ARBA00022908"/>
    </source>
</evidence>
<evidence type="ECO:0000313" key="13">
    <source>
        <dbReference type="Proteomes" id="UP000594042"/>
    </source>
</evidence>
<keyword evidence="13" id="KW-1185">Reference proteome</keyword>
<keyword evidence="7 9" id="KW-0233">DNA recombination</keyword>
<dbReference type="KEGG" id="copr:Cop2CBH44_25850"/>
<dbReference type="GO" id="GO:0005737">
    <property type="term" value="C:cytoplasm"/>
    <property type="evidence" value="ECO:0007669"/>
    <property type="project" value="UniProtKB-SubCell"/>
</dbReference>
<name>A0A7G1HZF6_9BACT</name>
<dbReference type="InterPro" id="IPR010998">
    <property type="entry name" value="Integrase_recombinase_N"/>
</dbReference>
<keyword evidence="2 9" id="KW-0963">Cytoplasm</keyword>
<keyword evidence="8 9" id="KW-0131">Cell cycle</keyword>
<sequence length="302" mass="34959">MLIESFLGYIRYEKKYSSHTVLSYKNDLFQFRDFVTKEIGEFAPEKIDRDIVRNWVVVLVENGEAPRTVSRKISALRSFFRYLVIRKEITDTPIRNIQLPKIRKRLPSFVKQGEMDLLLDEVDFGSGFRAVRDKLIITMFYSTGIRRAELIGLRDVDVDLMASTIKVTGKRNKQRIIPFGKELRTMIEEYRAIRAKEIGGGYPYFFIKEDGEALYPQLVYRVVTHYLETVCSLTKKSPHVLRHTFASAMLNNGAELNSVKALLGHSSLASTEVYTHITFEELKKSYKQAHPRAERKGENYGN</sequence>
<reference evidence="13" key="1">
    <citation type="submission" date="2020-07" db="EMBL/GenBank/DDBJ databases">
        <title>Complete genome sequencing of Coprobacter sp. strain 2CBH44.</title>
        <authorList>
            <person name="Sakamoto M."/>
            <person name="Murakami T."/>
            <person name="Mori H."/>
        </authorList>
    </citation>
    <scope>NUCLEOTIDE SEQUENCE [LARGE SCALE GENOMIC DNA]</scope>
    <source>
        <strain evidence="13">2CBH44</strain>
    </source>
</reference>
<dbReference type="Pfam" id="PF00589">
    <property type="entry name" value="Phage_integrase"/>
    <property type="match status" value="1"/>
</dbReference>
<dbReference type="Gene3D" id="1.10.150.130">
    <property type="match status" value="1"/>
</dbReference>
<dbReference type="InterPro" id="IPR011010">
    <property type="entry name" value="DNA_brk_join_enz"/>
</dbReference>
<dbReference type="InterPro" id="IPR044068">
    <property type="entry name" value="CB"/>
</dbReference>
<evidence type="ECO:0000256" key="9">
    <source>
        <dbReference type="HAMAP-Rule" id="MF_01808"/>
    </source>
</evidence>
<dbReference type="Proteomes" id="UP000594042">
    <property type="component" value="Chromosome"/>
</dbReference>
<dbReference type="HAMAP" id="MF_01808">
    <property type="entry name" value="Recomb_XerC_XerD"/>
    <property type="match status" value="1"/>
</dbReference>
<feature type="active site" evidence="9">
    <location>
        <position position="265"/>
    </location>
</feature>
<dbReference type="GO" id="GO:0051301">
    <property type="term" value="P:cell division"/>
    <property type="evidence" value="ECO:0007669"/>
    <property type="project" value="UniProtKB-KW"/>
</dbReference>
<gene>
    <name evidence="12" type="primary">xerC_2</name>
    <name evidence="9" type="synonym">xerC</name>
    <name evidence="12" type="ORF">Cop2CBH44_25850</name>
</gene>
<evidence type="ECO:0000259" key="10">
    <source>
        <dbReference type="PROSITE" id="PS51898"/>
    </source>
</evidence>
<evidence type="ECO:0000256" key="4">
    <source>
        <dbReference type="ARBA" id="ARBA00022829"/>
    </source>
</evidence>
<evidence type="ECO:0000256" key="7">
    <source>
        <dbReference type="ARBA" id="ARBA00023172"/>
    </source>
</evidence>
<proteinExistence type="inferred from homology"/>
<comment type="subunit">
    <text evidence="9">Forms a cyclic heterotetrameric complex composed of two molecules of XerC and two molecules of XerD.</text>
</comment>
<feature type="active site" evidence="9">
    <location>
        <position position="170"/>
    </location>
</feature>
<feature type="domain" description="Core-binding (CB)" evidence="11">
    <location>
        <begin position="1"/>
        <end position="84"/>
    </location>
</feature>
<dbReference type="PROSITE" id="PS51898">
    <property type="entry name" value="TYR_RECOMBINASE"/>
    <property type="match status" value="1"/>
</dbReference>
<dbReference type="GO" id="GO:0006313">
    <property type="term" value="P:DNA transposition"/>
    <property type="evidence" value="ECO:0007669"/>
    <property type="project" value="UniProtKB-UniRule"/>
</dbReference>
<dbReference type="InterPro" id="IPR004107">
    <property type="entry name" value="Integrase_SAM-like_N"/>
</dbReference>
<dbReference type="GO" id="GO:0003677">
    <property type="term" value="F:DNA binding"/>
    <property type="evidence" value="ECO:0007669"/>
    <property type="project" value="UniProtKB-UniRule"/>
</dbReference>
<evidence type="ECO:0000259" key="11">
    <source>
        <dbReference type="PROSITE" id="PS51900"/>
    </source>
</evidence>
<protein>
    <recommendedName>
        <fullName evidence="9">Tyrosine recombinase XerC</fullName>
    </recommendedName>
</protein>
<accession>A0A7G1HZF6</accession>
<dbReference type="Pfam" id="PF02899">
    <property type="entry name" value="Phage_int_SAM_1"/>
    <property type="match status" value="1"/>
</dbReference>
<feature type="active site" description="O-(3'-phospho-DNA)-tyrosine intermediate" evidence="9">
    <location>
        <position position="274"/>
    </location>
</feature>
<dbReference type="GO" id="GO:0007059">
    <property type="term" value="P:chromosome segregation"/>
    <property type="evidence" value="ECO:0007669"/>
    <property type="project" value="UniProtKB-UniRule"/>
</dbReference>
<dbReference type="InterPro" id="IPR002104">
    <property type="entry name" value="Integrase_catalytic"/>
</dbReference>
<evidence type="ECO:0000256" key="2">
    <source>
        <dbReference type="ARBA" id="ARBA00022490"/>
    </source>
</evidence>
<feature type="domain" description="Tyr recombinase" evidence="10">
    <location>
        <begin position="105"/>
        <end position="287"/>
    </location>
</feature>
<feature type="active site" evidence="9">
    <location>
        <position position="242"/>
    </location>
</feature>
<dbReference type="PANTHER" id="PTHR30349:SF77">
    <property type="entry name" value="TYROSINE RECOMBINASE XERC"/>
    <property type="match status" value="1"/>
</dbReference>
<evidence type="ECO:0000256" key="6">
    <source>
        <dbReference type="ARBA" id="ARBA00023125"/>
    </source>
</evidence>
<dbReference type="SUPFAM" id="SSF56349">
    <property type="entry name" value="DNA breaking-rejoining enzymes"/>
    <property type="match status" value="1"/>
</dbReference>
<evidence type="ECO:0000313" key="12">
    <source>
        <dbReference type="EMBL" id="BCI64232.1"/>
    </source>
</evidence>
<dbReference type="InterPro" id="IPR050090">
    <property type="entry name" value="Tyrosine_recombinase_XerCD"/>
</dbReference>
<dbReference type="EMBL" id="AP023322">
    <property type="protein sequence ID" value="BCI64232.1"/>
    <property type="molecule type" value="Genomic_DNA"/>
</dbReference>
<evidence type="ECO:0000256" key="8">
    <source>
        <dbReference type="ARBA" id="ARBA00023306"/>
    </source>
</evidence>
<comment type="function">
    <text evidence="9">Site-specific tyrosine recombinase, which acts by catalyzing the cutting and rejoining of the recombining DNA molecules. The XerC-XerD complex is essential to convert dimers of the bacterial chromosome into monomers to permit their segregation at cell division. It also contributes to the segregational stability of plasmids.</text>
</comment>
<keyword evidence="4 9" id="KW-0159">Chromosome partition</keyword>
<dbReference type="InterPro" id="IPR023009">
    <property type="entry name" value="Tyrosine_recombinase_XerC/XerD"/>
</dbReference>
<feature type="active site" evidence="9">
    <location>
        <position position="146"/>
    </location>
</feature>
<evidence type="ECO:0000256" key="1">
    <source>
        <dbReference type="ARBA" id="ARBA00004496"/>
    </source>
</evidence>
<keyword evidence="6 9" id="KW-0238">DNA-binding</keyword>
<dbReference type="GO" id="GO:0009037">
    <property type="term" value="F:tyrosine-based site-specific recombinase activity"/>
    <property type="evidence" value="ECO:0007669"/>
    <property type="project" value="UniProtKB-UniRule"/>
</dbReference>
<evidence type="ECO:0000256" key="3">
    <source>
        <dbReference type="ARBA" id="ARBA00022618"/>
    </source>
</evidence>
<dbReference type="Gene3D" id="1.10.443.10">
    <property type="entry name" value="Intergrase catalytic core"/>
    <property type="match status" value="1"/>
</dbReference>